<evidence type="ECO:0000313" key="3">
    <source>
        <dbReference type="EMBL" id="MBI9114682.1"/>
    </source>
</evidence>
<dbReference type="GO" id="GO:0046047">
    <property type="term" value="P:TTP catabolic process"/>
    <property type="evidence" value="ECO:0007669"/>
    <property type="project" value="TreeGrafter"/>
</dbReference>
<dbReference type="Gene3D" id="1.10.287.1080">
    <property type="entry name" value="MazG-like"/>
    <property type="match status" value="1"/>
</dbReference>
<gene>
    <name evidence="3" type="ORF">JAV76_06610</name>
</gene>
<sequence>MTDPLRHLVDVMDRLRSPGGCPWDADQTHESLVRYALEETYELVEAVETGDRAGMREELGDVLLQVVFNARVASEHPDEPFGIDEVASDLAAKLVRRHPHVFGDDEYVDHETLRVSWDAIKREEKGRASVLEGIPLAQGALSRAQKVVSRAERLEGTAGPAVPEPVGDTPGAVADDLLALVRRAHALGVDAEGALRERVRALEAEVRTLEAGTRPEESPTRGPIGQTS</sequence>
<dbReference type="GO" id="GO:0046076">
    <property type="term" value="P:dTTP catabolic process"/>
    <property type="evidence" value="ECO:0007669"/>
    <property type="project" value="TreeGrafter"/>
</dbReference>
<dbReference type="FunFam" id="1.10.287.1080:FF:000001">
    <property type="entry name" value="Nucleoside triphosphate pyrophosphohydrolase"/>
    <property type="match status" value="1"/>
</dbReference>
<evidence type="ECO:0000313" key="4">
    <source>
        <dbReference type="Proteomes" id="UP000602087"/>
    </source>
</evidence>
<evidence type="ECO:0000256" key="1">
    <source>
        <dbReference type="SAM" id="MobiDB-lite"/>
    </source>
</evidence>
<keyword evidence="4" id="KW-1185">Reference proteome</keyword>
<evidence type="ECO:0000259" key="2">
    <source>
        <dbReference type="Pfam" id="PF03819"/>
    </source>
</evidence>
<protein>
    <submittedName>
        <fullName evidence="3">MazG family protein</fullName>
    </submittedName>
</protein>
<feature type="domain" description="NTP pyrophosphohydrolase MazG-like" evidence="2">
    <location>
        <begin position="27"/>
        <end position="102"/>
    </location>
</feature>
<dbReference type="AlphaFoldDB" id="A0A934IA34"/>
<reference evidence="3" key="1">
    <citation type="submission" date="2020-12" db="EMBL/GenBank/DDBJ databases">
        <title>Sanguibacter suaedae sp. nov., isolated from Suaeda aralocaspica.</title>
        <authorList>
            <person name="Ma Q."/>
        </authorList>
    </citation>
    <scope>NUCLEOTIDE SEQUENCE</scope>
    <source>
        <strain evidence="3">YZGR15</strain>
    </source>
</reference>
<comment type="caution">
    <text evidence="3">The sequence shown here is derived from an EMBL/GenBank/DDBJ whole genome shotgun (WGS) entry which is preliminary data.</text>
</comment>
<dbReference type="PANTHER" id="PTHR30522">
    <property type="entry name" value="NUCLEOSIDE TRIPHOSPHATE PYROPHOSPHOHYDROLASE"/>
    <property type="match status" value="1"/>
</dbReference>
<dbReference type="RefSeq" id="WP_198733234.1">
    <property type="nucleotide sequence ID" value="NZ_JAEINH010000004.1"/>
</dbReference>
<dbReference type="GO" id="GO:0046052">
    <property type="term" value="P:UTP catabolic process"/>
    <property type="evidence" value="ECO:0007669"/>
    <property type="project" value="TreeGrafter"/>
</dbReference>
<dbReference type="NCBIfam" id="TIGR00444">
    <property type="entry name" value="mazG"/>
    <property type="match status" value="1"/>
</dbReference>
<proteinExistence type="predicted"/>
<dbReference type="PANTHER" id="PTHR30522:SF0">
    <property type="entry name" value="NUCLEOSIDE TRIPHOSPHATE PYROPHOSPHOHYDROLASE"/>
    <property type="match status" value="1"/>
</dbReference>
<dbReference type="GO" id="GO:0046081">
    <property type="term" value="P:dUTP catabolic process"/>
    <property type="evidence" value="ECO:0007669"/>
    <property type="project" value="TreeGrafter"/>
</dbReference>
<dbReference type="EMBL" id="JAEINH010000004">
    <property type="protein sequence ID" value="MBI9114682.1"/>
    <property type="molecule type" value="Genomic_DNA"/>
</dbReference>
<dbReference type="GO" id="GO:0006950">
    <property type="term" value="P:response to stress"/>
    <property type="evidence" value="ECO:0007669"/>
    <property type="project" value="UniProtKB-ARBA"/>
</dbReference>
<dbReference type="SUPFAM" id="SSF101386">
    <property type="entry name" value="all-alpha NTP pyrophosphatases"/>
    <property type="match status" value="1"/>
</dbReference>
<feature type="compositionally biased region" description="Basic and acidic residues" evidence="1">
    <location>
        <begin position="208"/>
        <end position="219"/>
    </location>
</feature>
<dbReference type="GO" id="GO:0006203">
    <property type="term" value="P:dGTP catabolic process"/>
    <property type="evidence" value="ECO:0007669"/>
    <property type="project" value="TreeGrafter"/>
</dbReference>
<dbReference type="GO" id="GO:0046061">
    <property type="term" value="P:dATP catabolic process"/>
    <property type="evidence" value="ECO:0007669"/>
    <property type="project" value="TreeGrafter"/>
</dbReference>
<dbReference type="InterPro" id="IPR004518">
    <property type="entry name" value="MazG-like_dom"/>
</dbReference>
<accession>A0A934IA34</accession>
<dbReference type="CDD" id="cd11528">
    <property type="entry name" value="NTP-PPase_MazG_Nterm"/>
    <property type="match status" value="1"/>
</dbReference>
<name>A0A934IA34_9MICO</name>
<feature type="region of interest" description="Disordered" evidence="1">
    <location>
        <begin position="208"/>
        <end position="228"/>
    </location>
</feature>
<dbReference type="InterPro" id="IPR048015">
    <property type="entry name" value="NTP-PPase_MazG-like_N"/>
</dbReference>
<dbReference type="Pfam" id="PF03819">
    <property type="entry name" value="MazG"/>
    <property type="match status" value="1"/>
</dbReference>
<dbReference type="Proteomes" id="UP000602087">
    <property type="component" value="Unassembled WGS sequence"/>
</dbReference>
<dbReference type="InterPro" id="IPR011551">
    <property type="entry name" value="NTP_PyrPHydrolase_MazG"/>
</dbReference>
<organism evidence="3 4">
    <name type="scientific">Sanguibacter suaedae</name>
    <dbReference type="NCBI Taxonomy" id="2795737"/>
    <lineage>
        <taxon>Bacteria</taxon>
        <taxon>Bacillati</taxon>
        <taxon>Actinomycetota</taxon>
        <taxon>Actinomycetes</taxon>
        <taxon>Micrococcales</taxon>
        <taxon>Sanguibacteraceae</taxon>
        <taxon>Sanguibacter</taxon>
    </lineage>
</organism>
<dbReference type="GO" id="GO:0047429">
    <property type="term" value="F:nucleoside triphosphate diphosphatase activity"/>
    <property type="evidence" value="ECO:0007669"/>
    <property type="project" value="TreeGrafter"/>
</dbReference>